<dbReference type="EMBL" id="AZBU02000004">
    <property type="protein sequence ID" value="TKR81882.1"/>
    <property type="molecule type" value="Genomic_DNA"/>
</dbReference>
<reference evidence="2 3" key="2">
    <citation type="journal article" date="2019" name="G3 (Bethesda)">
        <title>Hybrid Assembly of the Genome of the Entomopathogenic Nematode Steinernema carpocapsae Identifies the X-Chromosome.</title>
        <authorList>
            <person name="Serra L."/>
            <person name="Macchietto M."/>
            <person name="Macias-Munoz A."/>
            <person name="McGill C.J."/>
            <person name="Rodriguez I.M."/>
            <person name="Rodriguez B."/>
            <person name="Murad R."/>
            <person name="Mortazavi A."/>
        </authorList>
    </citation>
    <scope>NUCLEOTIDE SEQUENCE [LARGE SCALE GENOMIC DNA]</scope>
    <source>
        <strain evidence="2 3">ALL</strain>
    </source>
</reference>
<evidence type="ECO:0000256" key="1">
    <source>
        <dbReference type="SAM" id="SignalP"/>
    </source>
</evidence>
<sequence length="111" mass="12740">MLLTRPLLSVFLLIPGIWAILCYNSMTRTYSECPTIFCRVSGRDEFLSSACDWHGFCEHETVNQNGCCNLKVDEVVQPTFFNCCCDEDYCNACWSVDNCFEKLGNITKKRI</sequence>
<comment type="caution">
    <text evidence="2">The sequence shown here is derived from an EMBL/GenBank/DDBJ whole genome shotgun (WGS) entry which is preliminary data.</text>
</comment>
<proteinExistence type="predicted"/>
<gene>
    <name evidence="2" type="ORF">L596_015683</name>
</gene>
<feature type="chain" id="PRO_5020495019" evidence="1">
    <location>
        <begin position="20"/>
        <end position="111"/>
    </location>
</feature>
<keyword evidence="1" id="KW-0732">Signal</keyword>
<dbReference type="AlphaFoldDB" id="A0A4U5NGP2"/>
<reference evidence="2 3" key="1">
    <citation type="journal article" date="2015" name="Genome Biol.">
        <title>Comparative genomics of Steinernema reveals deeply conserved gene regulatory networks.</title>
        <authorList>
            <person name="Dillman A.R."/>
            <person name="Macchietto M."/>
            <person name="Porter C.F."/>
            <person name="Rogers A."/>
            <person name="Williams B."/>
            <person name="Antoshechkin I."/>
            <person name="Lee M.M."/>
            <person name="Goodwin Z."/>
            <person name="Lu X."/>
            <person name="Lewis E.E."/>
            <person name="Goodrich-Blair H."/>
            <person name="Stock S.P."/>
            <person name="Adams B.J."/>
            <person name="Sternberg P.W."/>
            <person name="Mortazavi A."/>
        </authorList>
    </citation>
    <scope>NUCLEOTIDE SEQUENCE [LARGE SCALE GENOMIC DNA]</scope>
    <source>
        <strain evidence="2 3">ALL</strain>
    </source>
</reference>
<name>A0A4U5NGP2_STECR</name>
<evidence type="ECO:0000313" key="2">
    <source>
        <dbReference type="EMBL" id="TKR81882.1"/>
    </source>
</evidence>
<accession>A0A4U5NGP2</accession>
<feature type="signal peptide" evidence="1">
    <location>
        <begin position="1"/>
        <end position="19"/>
    </location>
</feature>
<evidence type="ECO:0000313" key="3">
    <source>
        <dbReference type="Proteomes" id="UP000298663"/>
    </source>
</evidence>
<organism evidence="2 3">
    <name type="scientific">Steinernema carpocapsae</name>
    <name type="common">Entomopathogenic nematode</name>
    <dbReference type="NCBI Taxonomy" id="34508"/>
    <lineage>
        <taxon>Eukaryota</taxon>
        <taxon>Metazoa</taxon>
        <taxon>Ecdysozoa</taxon>
        <taxon>Nematoda</taxon>
        <taxon>Chromadorea</taxon>
        <taxon>Rhabditida</taxon>
        <taxon>Tylenchina</taxon>
        <taxon>Panagrolaimomorpha</taxon>
        <taxon>Strongyloidoidea</taxon>
        <taxon>Steinernematidae</taxon>
        <taxon>Steinernema</taxon>
    </lineage>
</organism>
<keyword evidence="3" id="KW-1185">Reference proteome</keyword>
<protein>
    <submittedName>
        <fullName evidence="2">Uncharacterized protein</fullName>
    </submittedName>
</protein>
<dbReference type="Proteomes" id="UP000298663">
    <property type="component" value="Unassembled WGS sequence"/>
</dbReference>